<dbReference type="GO" id="GO:0032259">
    <property type="term" value="P:methylation"/>
    <property type="evidence" value="ECO:0007669"/>
    <property type="project" value="UniProtKB-KW"/>
</dbReference>
<evidence type="ECO:0000256" key="2">
    <source>
        <dbReference type="ARBA" id="ARBA00022603"/>
    </source>
</evidence>
<dbReference type="EMBL" id="JBHTEY010000004">
    <property type="protein sequence ID" value="MFC7612746.1"/>
    <property type="molecule type" value="Genomic_DNA"/>
</dbReference>
<sequence>MRNRVILLAFRGDLDIDEDLLARHVRPTHSERALIKSISDGTYWGRHPKVPRDVRDAVTAGLPDLAPADGGDELKPWFTLRDALAGYVDTSEPLPPVPDSRLDRKQHDDMPVDHVGWPDARIYPGHTPNVLDRPAKTVKAGVHGVPGGESVLLTDETIGSKRAKTLRYKHRYMTVREAARVMTFPDSWRLCGPRGEKMRQLGNAVPVRLGEVFANAVARVLDEVESRS</sequence>
<keyword evidence="7" id="KW-1185">Reference proteome</keyword>
<evidence type="ECO:0000313" key="6">
    <source>
        <dbReference type="EMBL" id="MFC7612746.1"/>
    </source>
</evidence>
<gene>
    <name evidence="6" type="ORF">ACFQV2_02935</name>
</gene>
<reference evidence="7" key="1">
    <citation type="journal article" date="2019" name="Int. J. Syst. Evol. Microbiol.">
        <title>The Global Catalogue of Microorganisms (GCM) 10K type strain sequencing project: providing services to taxonomists for standard genome sequencing and annotation.</title>
        <authorList>
            <consortium name="The Broad Institute Genomics Platform"/>
            <consortium name="The Broad Institute Genome Sequencing Center for Infectious Disease"/>
            <person name="Wu L."/>
            <person name="Ma J."/>
        </authorList>
    </citation>
    <scope>NUCLEOTIDE SEQUENCE [LARGE SCALE GENOMIC DNA]</scope>
    <source>
        <strain evidence="7">JCM 17695</strain>
    </source>
</reference>
<keyword evidence="5" id="KW-0680">Restriction system</keyword>
<comment type="caution">
    <text evidence="6">The sequence shown here is derived from an EMBL/GenBank/DDBJ whole genome shotgun (WGS) entry which is preliminary data.</text>
</comment>
<dbReference type="PANTHER" id="PTHR10629:SF52">
    <property type="entry name" value="DNA (CYTOSINE-5)-METHYLTRANSFERASE 1"/>
    <property type="match status" value="1"/>
</dbReference>
<evidence type="ECO:0000256" key="5">
    <source>
        <dbReference type="ARBA" id="ARBA00022747"/>
    </source>
</evidence>
<dbReference type="InterPro" id="IPR029063">
    <property type="entry name" value="SAM-dependent_MTases_sf"/>
</dbReference>
<dbReference type="PANTHER" id="PTHR10629">
    <property type="entry name" value="CYTOSINE-SPECIFIC METHYLTRANSFERASE"/>
    <property type="match status" value="1"/>
</dbReference>
<proteinExistence type="predicted"/>
<evidence type="ECO:0000256" key="4">
    <source>
        <dbReference type="ARBA" id="ARBA00022691"/>
    </source>
</evidence>
<dbReference type="InterPro" id="IPR001525">
    <property type="entry name" value="C5_MeTfrase"/>
</dbReference>
<evidence type="ECO:0000313" key="7">
    <source>
        <dbReference type="Proteomes" id="UP001596512"/>
    </source>
</evidence>
<dbReference type="SUPFAM" id="SSF53335">
    <property type="entry name" value="S-adenosyl-L-methionine-dependent methyltransferases"/>
    <property type="match status" value="1"/>
</dbReference>
<protein>
    <recommendedName>
        <fullName evidence="1">DNA (cytosine-5-)-methyltransferase</fullName>
        <ecNumber evidence="1">2.1.1.37</ecNumber>
    </recommendedName>
</protein>
<dbReference type="Gene3D" id="3.90.120.10">
    <property type="entry name" value="DNA Methylase, subunit A, domain 2"/>
    <property type="match status" value="1"/>
</dbReference>
<name>A0ABW2TH17_9PSEU</name>
<keyword evidence="2 6" id="KW-0489">Methyltransferase</keyword>
<keyword evidence="3" id="KW-0808">Transferase</keyword>
<dbReference type="InterPro" id="IPR050390">
    <property type="entry name" value="C5-Methyltransferase"/>
</dbReference>
<accession>A0ABW2TH17</accession>
<evidence type="ECO:0000256" key="1">
    <source>
        <dbReference type="ARBA" id="ARBA00011975"/>
    </source>
</evidence>
<dbReference type="Proteomes" id="UP001596512">
    <property type="component" value="Unassembled WGS sequence"/>
</dbReference>
<evidence type="ECO:0000256" key="3">
    <source>
        <dbReference type="ARBA" id="ARBA00022679"/>
    </source>
</evidence>
<dbReference type="Pfam" id="PF00145">
    <property type="entry name" value="DNA_methylase"/>
    <property type="match status" value="1"/>
</dbReference>
<keyword evidence="4" id="KW-0949">S-adenosyl-L-methionine</keyword>
<organism evidence="6 7">
    <name type="scientific">Actinokineospora soli</name>
    <dbReference type="NCBI Taxonomy" id="1048753"/>
    <lineage>
        <taxon>Bacteria</taxon>
        <taxon>Bacillati</taxon>
        <taxon>Actinomycetota</taxon>
        <taxon>Actinomycetes</taxon>
        <taxon>Pseudonocardiales</taxon>
        <taxon>Pseudonocardiaceae</taxon>
        <taxon>Actinokineospora</taxon>
    </lineage>
</organism>
<dbReference type="GO" id="GO:0008168">
    <property type="term" value="F:methyltransferase activity"/>
    <property type="evidence" value="ECO:0007669"/>
    <property type="project" value="UniProtKB-KW"/>
</dbReference>
<dbReference type="EC" id="2.1.1.37" evidence="1"/>